<protein>
    <recommendedName>
        <fullName evidence="2">Single-stranded-DNA-specific exonuclease RecJ</fullName>
    </recommendedName>
</protein>
<dbReference type="SUPFAM" id="SSF64182">
    <property type="entry name" value="DHH phosphoesterases"/>
    <property type="match status" value="1"/>
</dbReference>
<feature type="domain" description="DHHA1" evidence="7">
    <location>
        <begin position="357"/>
        <end position="447"/>
    </location>
</feature>
<dbReference type="Pfam" id="PF17768">
    <property type="entry name" value="RecJ_OB"/>
    <property type="match status" value="1"/>
</dbReference>
<dbReference type="EMBL" id="LAQJ01000121">
    <property type="protein sequence ID" value="KKO20228.1"/>
    <property type="molecule type" value="Genomic_DNA"/>
</dbReference>
<keyword evidence="5 9" id="KW-0269">Exonuclease</keyword>
<evidence type="ECO:0000259" key="8">
    <source>
        <dbReference type="Pfam" id="PF17768"/>
    </source>
</evidence>
<organism evidence="9 10">
    <name type="scientific">Candidatus Brocadia fulgida</name>
    <dbReference type="NCBI Taxonomy" id="380242"/>
    <lineage>
        <taxon>Bacteria</taxon>
        <taxon>Pseudomonadati</taxon>
        <taxon>Planctomycetota</taxon>
        <taxon>Candidatus Brocadiia</taxon>
        <taxon>Candidatus Brocadiales</taxon>
        <taxon>Candidatus Brocadiaceae</taxon>
        <taxon>Candidatus Brocadia</taxon>
    </lineage>
</organism>
<evidence type="ECO:0000256" key="4">
    <source>
        <dbReference type="ARBA" id="ARBA00022801"/>
    </source>
</evidence>
<keyword evidence="4" id="KW-0378">Hydrolase</keyword>
<dbReference type="PANTHER" id="PTHR30255:SF2">
    <property type="entry name" value="SINGLE-STRANDED-DNA-SPECIFIC EXONUCLEASE RECJ"/>
    <property type="match status" value="1"/>
</dbReference>
<dbReference type="InterPro" id="IPR051673">
    <property type="entry name" value="SSDNA_exonuclease_RecJ"/>
</dbReference>
<accession>A0A0M2UVY8</accession>
<reference evidence="9 10" key="1">
    <citation type="journal article" date="2013" name="BMC Microbiol.">
        <title>Identification of the type II cytochrome c maturation pathway in anammox bacteria by comparative genomics.</title>
        <authorList>
            <person name="Ferousi C."/>
            <person name="Speth D.R."/>
            <person name="Reimann J."/>
            <person name="Op den Camp H.J."/>
            <person name="Allen J.W."/>
            <person name="Keltjens J.T."/>
            <person name="Jetten M.S."/>
        </authorList>
    </citation>
    <scope>NUCLEOTIDE SEQUENCE [LARGE SCALE GENOMIC DNA]</scope>
    <source>
        <strain evidence="9">RU1</strain>
    </source>
</reference>
<dbReference type="GO" id="GO:0006281">
    <property type="term" value="P:DNA repair"/>
    <property type="evidence" value="ECO:0007669"/>
    <property type="project" value="InterPro"/>
</dbReference>
<dbReference type="InterPro" id="IPR004610">
    <property type="entry name" value="RecJ"/>
</dbReference>
<dbReference type="Pfam" id="PF01368">
    <property type="entry name" value="DHH"/>
    <property type="match status" value="1"/>
</dbReference>
<dbReference type="AlphaFoldDB" id="A0A0M2UVY8"/>
<dbReference type="GO" id="GO:0006310">
    <property type="term" value="P:DNA recombination"/>
    <property type="evidence" value="ECO:0007669"/>
    <property type="project" value="InterPro"/>
</dbReference>
<evidence type="ECO:0000259" key="6">
    <source>
        <dbReference type="Pfam" id="PF01368"/>
    </source>
</evidence>
<dbReference type="InterPro" id="IPR001667">
    <property type="entry name" value="DDH_dom"/>
</dbReference>
<evidence type="ECO:0000256" key="3">
    <source>
        <dbReference type="ARBA" id="ARBA00022722"/>
    </source>
</evidence>
<feature type="domain" description="DDH" evidence="6">
    <location>
        <begin position="79"/>
        <end position="228"/>
    </location>
</feature>
<dbReference type="PATRIC" id="fig|380242.3.peg.1343"/>
<dbReference type="PANTHER" id="PTHR30255">
    <property type="entry name" value="SINGLE-STRANDED-DNA-SPECIFIC EXONUCLEASE RECJ"/>
    <property type="match status" value="1"/>
</dbReference>
<name>A0A0M2UVY8_9BACT</name>
<sequence length="577" mass="63361">MIKRWVFSPPNRPLQTEIASKLKISPLLAQVLVNRGIVDVASARSFLQPQIASLGDPSLLPDIEKASIRINEAIRRGERIVIYGDYDVDGLSATALMYRCLKLLRAQVSYYIPERLEEGYGLNADAIQKLREEGANVILTVDCGINACREADIARACGIDLIITDHHRPGQEIPGAFAVINPKLHASHHLFRDLSGVGIAFKLAWAIGQLFSPQKKVSPDFKDFLLSAVGLVALGTIADVVPLVGENRIITKYGLSALQHTEIPGLRALLDVADLSRTNLDAFHVGYRLGPRLNAPGRIGNAGIVVELLTTPCKERATEIANFLEQENKRRQEMQVDIMASARKKVLHELNLDETTAIVLADHAWHPGIIGIIASKIVEEFNRPTVMIAVADDIGRGSARSIPSFHILEALESCRDTLLSVGGHAQAAGLKIHPHNIDEFRDMLNRTTAQRLCKTDLVRVLNIDAEIALSLLSKAVVAELARLSPHGEGNPIPLFAVTNAKIVGQPRRIGTKGQHLTFYVKQGDVAVRAVAFGMGEQIDRLKQNGRMCSLAFTVKINTWMNGEQLELEVKDLKFDDE</sequence>
<evidence type="ECO:0000256" key="1">
    <source>
        <dbReference type="ARBA" id="ARBA00005915"/>
    </source>
</evidence>
<keyword evidence="3" id="KW-0540">Nuclease</keyword>
<dbReference type="Gene3D" id="3.10.310.30">
    <property type="match status" value="1"/>
</dbReference>
<dbReference type="Gene3D" id="3.90.1640.30">
    <property type="match status" value="1"/>
</dbReference>
<evidence type="ECO:0000259" key="7">
    <source>
        <dbReference type="Pfam" id="PF02272"/>
    </source>
</evidence>
<dbReference type="NCBIfam" id="TIGR00644">
    <property type="entry name" value="recJ"/>
    <property type="match status" value="1"/>
</dbReference>
<evidence type="ECO:0000256" key="5">
    <source>
        <dbReference type="ARBA" id="ARBA00022839"/>
    </source>
</evidence>
<dbReference type="Pfam" id="PF02272">
    <property type="entry name" value="DHHA1"/>
    <property type="match status" value="1"/>
</dbReference>
<dbReference type="GO" id="GO:0003676">
    <property type="term" value="F:nucleic acid binding"/>
    <property type="evidence" value="ECO:0007669"/>
    <property type="project" value="InterPro"/>
</dbReference>
<gene>
    <name evidence="9" type="ORF">BROFUL_01078</name>
</gene>
<evidence type="ECO:0000313" key="10">
    <source>
        <dbReference type="Proteomes" id="UP000034954"/>
    </source>
</evidence>
<comment type="caution">
    <text evidence="9">The sequence shown here is derived from an EMBL/GenBank/DDBJ whole genome shotgun (WGS) entry which is preliminary data.</text>
</comment>
<evidence type="ECO:0000313" key="9">
    <source>
        <dbReference type="EMBL" id="KKO20228.1"/>
    </source>
</evidence>
<dbReference type="InterPro" id="IPR038763">
    <property type="entry name" value="DHH_sf"/>
</dbReference>
<keyword evidence="10" id="KW-1185">Reference proteome</keyword>
<comment type="similarity">
    <text evidence="1">Belongs to the RecJ family.</text>
</comment>
<dbReference type="GO" id="GO:0008409">
    <property type="term" value="F:5'-3' exonuclease activity"/>
    <property type="evidence" value="ECO:0007669"/>
    <property type="project" value="InterPro"/>
</dbReference>
<dbReference type="InterPro" id="IPR003156">
    <property type="entry name" value="DHHA1_dom"/>
</dbReference>
<dbReference type="Proteomes" id="UP000034954">
    <property type="component" value="Unassembled WGS sequence"/>
</dbReference>
<dbReference type="InterPro" id="IPR041122">
    <property type="entry name" value="RecJ_OB"/>
</dbReference>
<evidence type="ECO:0000256" key="2">
    <source>
        <dbReference type="ARBA" id="ARBA00019841"/>
    </source>
</evidence>
<feature type="domain" description="RecJ OB" evidence="8">
    <location>
        <begin position="463"/>
        <end position="571"/>
    </location>
</feature>
<proteinExistence type="inferred from homology"/>